<dbReference type="Pfam" id="PF13445">
    <property type="entry name" value="zf-RING_UBOX"/>
    <property type="match status" value="1"/>
</dbReference>
<dbReference type="Gene3D" id="3.30.160.60">
    <property type="entry name" value="Classic Zinc Finger"/>
    <property type="match status" value="2"/>
</dbReference>
<dbReference type="InterPro" id="IPR050143">
    <property type="entry name" value="TRIM/RBCC"/>
</dbReference>
<evidence type="ECO:0000256" key="5">
    <source>
        <dbReference type="PROSITE-ProRule" id="PRU00024"/>
    </source>
</evidence>
<keyword evidence="3 5" id="KW-0863">Zinc-finger</keyword>
<dbReference type="AlphaFoldDB" id="A0A8T2MU25"/>
<dbReference type="InterPro" id="IPR058030">
    <property type="entry name" value="TRIM8/14/16/25/29/45/65_CC"/>
</dbReference>
<dbReference type="Gene3D" id="3.30.40.10">
    <property type="entry name" value="Zinc/RING finger domain, C3HC4 (zinc finger)"/>
    <property type="match status" value="2"/>
</dbReference>
<dbReference type="InterPro" id="IPR013083">
    <property type="entry name" value="Znf_RING/FYVE/PHD"/>
</dbReference>
<dbReference type="InterPro" id="IPR000315">
    <property type="entry name" value="Znf_B-box"/>
</dbReference>
<dbReference type="OrthoDB" id="654191at2759"/>
<feature type="coiled-coil region" evidence="6">
    <location>
        <begin position="158"/>
        <end position="203"/>
    </location>
</feature>
<dbReference type="SUPFAM" id="SSF57845">
    <property type="entry name" value="B-box zinc-binding domain"/>
    <property type="match status" value="2"/>
</dbReference>
<dbReference type="PROSITE" id="PS00518">
    <property type="entry name" value="ZF_RING_1"/>
    <property type="match status" value="2"/>
</dbReference>
<feature type="domain" description="B box-type" evidence="8">
    <location>
        <begin position="64"/>
        <end position="105"/>
    </location>
</feature>
<comment type="similarity">
    <text evidence="1">Belongs to the TRIM/RBCC family.</text>
</comment>
<name>A0A8T2MU25_9TELE</name>
<dbReference type="InterPro" id="IPR017907">
    <property type="entry name" value="Znf_RING_CS"/>
</dbReference>
<dbReference type="SMART" id="SM00184">
    <property type="entry name" value="RING"/>
    <property type="match status" value="2"/>
</dbReference>
<evidence type="ECO:0000256" key="1">
    <source>
        <dbReference type="ARBA" id="ARBA00008518"/>
    </source>
</evidence>
<feature type="non-terminal residue" evidence="9">
    <location>
        <position position="1"/>
    </location>
</feature>
<dbReference type="EMBL" id="JAFBMS010001160">
    <property type="protein sequence ID" value="KAG9329481.1"/>
    <property type="molecule type" value="Genomic_DNA"/>
</dbReference>
<dbReference type="Proteomes" id="UP000824540">
    <property type="component" value="Unassembled WGS sequence"/>
</dbReference>
<keyword evidence="4" id="KW-0862">Zinc</keyword>
<feature type="domain" description="B box-type" evidence="8">
    <location>
        <begin position="333"/>
        <end position="375"/>
    </location>
</feature>
<keyword evidence="10" id="KW-1185">Reference proteome</keyword>
<evidence type="ECO:0000256" key="6">
    <source>
        <dbReference type="SAM" id="Coils"/>
    </source>
</evidence>
<dbReference type="SMART" id="SM00336">
    <property type="entry name" value="BBOX"/>
    <property type="match status" value="2"/>
</dbReference>
<dbReference type="SUPFAM" id="SSF57850">
    <property type="entry name" value="RING/U-box"/>
    <property type="match status" value="2"/>
</dbReference>
<dbReference type="InterPro" id="IPR001841">
    <property type="entry name" value="Znf_RING"/>
</dbReference>
<sequence>PVLLKCSHSFCRTCLQHSWDEKNSRECPICRRKSSMEYPPVSLALQNIVEAFLKQKSESEAEGKSETRCSFHGEKLLLFCKDDQEPLCVVCQTSKKHKNHQLCPVEEAALDLKEELKTALSPMKEKLERFTKVQQECEKTAKHIRVKAEFEKLHQFLRDEEVARLAALREEEEQKSRRMKEKIESITRQVSTLSDKITAIEEAMHTEDISFLKFSSDLCFVPVLRHNGNVILAESENKSTVGERVSKMASKALIHEEELCCSVCCDIFKEPVVLECSHSFCRTCLQRYWQGKSSRECPFCRRKSSVDKPPVNLVLKNIVEAYLKQKGESEAEQKSETCCSLHGEKFLLFCQDDQEPLCLVCQTSEKHKNHQLCPVEEAALDLKEELKTALSPMKEKLERFTKVQQECEKTAEHIRSQAQHTERQVKAEFEKLHQFLRDEEEARLAALREEEEQKSRRMKEKIENITGQVSTLSDKITDIEKAMHTEDISFLKSYRDIKERAQCSLQDPELLSEALIDVAKHLGNLKYRVWEKMLETVQYNKEKNTMLNGQG</sequence>
<reference evidence="9" key="1">
    <citation type="thesis" date="2021" institute="BYU ScholarsArchive" country="Provo, UT, USA">
        <title>Applications of and Algorithms for Genome Assembly and Genomic Analyses with an Emphasis on Marine Teleosts.</title>
        <authorList>
            <person name="Pickett B.D."/>
        </authorList>
    </citation>
    <scope>NUCLEOTIDE SEQUENCE</scope>
    <source>
        <strain evidence="9">HI-2016</strain>
    </source>
</reference>
<accession>A0A8T2MU25</accession>
<comment type="caution">
    <text evidence="9">The sequence shown here is derived from an EMBL/GenBank/DDBJ whole genome shotgun (WGS) entry which is preliminary data.</text>
</comment>
<evidence type="ECO:0000313" key="10">
    <source>
        <dbReference type="Proteomes" id="UP000824540"/>
    </source>
</evidence>
<feature type="domain" description="RING-type" evidence="7">
    <location>
        <begin position="261"/>
        <end position="301"/>
    </location>
</feature>
<organism evidence="9 10">
    <name type="scientific">Albula glossodonta</name>
    <name type="common">roundjaw bonefish</name>
    <dbReference type="NCBI Taxonomy" id="121402"/>
    <lineage>
        <taxon>Eukaryota</taxon>
        <taxon>Metazoa</taxon>
        <taxon>Chordata</taxon>
        <taxon>Craniata</taxon>
        <taxon>Vertebrata</taxon>
        <taxon>Euteleostomi</taxon>
        <taxon>Actinopterygii</taxon>
        <taxon>Neopterygii</taxon>
        <taxon>Teleostei</taxon>
        <taxon>Albuliformes</taxon>
        <taxon>Albulidae</taxon>
        <taxon>Albula</taxon>
    </lineage>
</organism>
<dbReference type="GO" id="GO:0008270">
    <property type="term" value="F:zinc ion binding"/>
    <property type="evidence" value="ECO:0007669"/>
    <property type="project" value="UniProtKB-KW"/>
</dbReference>
<dbReference type="InterPro" id="IPR027370">
    <property type="entry name" value="Znf-RING_euk"/>
</dbReference>
<evidence type="ECO:0000256" key="3">
    <source>
        <dbReference type="ARBA" id="ARBA00022771"/>
    </source>
</evidence>
<dbReference type="PANTHER" id="PTHR24103">
    <property type="entry name" value="E3 UBIQUITIN-PROTEIN LIGASE TRIM"/>
    <property type="match status" value="1"/>
</dbReference>
<dbReference type="Pfam" id="PF00097">
    <property type="entry name" value="zf-C3HC4"/>
    <property type="match status" value="1"/>
</dbReference>
<keyword evidence="2" id="KW-0479">Metal-binding</keyword>
<keyword evidence="6" id="KW-0175">Coiled coil</keyword>
<evidence type="ECO:0000259" key="8">
    <source>
        <dbReference type="PROSITE" id="PS50119"/>
    </source>
</evidence>
<evidence type="ECO:0000259" key="7">
    <source>
        <dbReference type="PROSITE" id="PS50089"/>
    </source>
</evidence>
<dbReference type="Pfam" id="PF25600">
    <property type="entry name" value="TRIM_CC"/>
    <property type="match status" value="1"/>
</dbReference>
<proteinExistence type="inferred from homology"/>
<protein>
    <submittedName>
        <fullName evidence="9">Uncharacterized protein</fullName>
    </submittedName>
</protein>
<evidence type="ECO:0000256" key="2">
    <source>
        <dbReference type="ARBA" id="ARBA00022723"/>
    </source>
</evidence>
<feature type="domain" description="RING-type" evidence="7">
    <location>
        <begin position="2"/>
        <end position="31"/>
    </location>
</feature>
<evidence type="ECO:0000313" key="9">
    <source>
        <dbReference type="EMBL" id="KAG9329481.1"/>
    </source>
</evidence>
<dbReference type="InterPro" id="IPR018957">
    <property type="entry name" value="Znf_C3HC4_RING-type"/>
</dbReference>
<dbReference type="PROSITE" id="PS50119">
    <property type="entry name" value="ZF_BBOX"/>
    <property type="match status" value="2"/>
</dbReference>
<evidence type="ECO:0000256" key="4">
    <source>
        <dbReference type="ARBA" id="ARBA00022833"/>
    </source>
</evidence>
<dbReference type="Pfam" id="PF00643">
    <property type="entry name" value="zf-B_box"/>
    <property type="match status" value="2"/>
</dbReference>
<gene>
    <name evidence="9" type="ORF">JZ751_004498</name>
</gene>
<feature type="coiled-coil region" evidence="6">
    <location>
        <begin position="437"/>
        <end position="468"/>
    </location>
</feature>
<dbReference type="PROSITE" id="PS50089">
    <property type="entry name" value="ZF_RING_2"/>
    <property type="match status" value="2"/>
</dbReference>